<dbReference type="Gene3D" id="3.40.630.30">
    <property type="match status" value="1"/>
</dbReference>
<reference evidence="4 5" key="1">
    <citation type="submission" date="2022-11" db="EMBL/GenBank/DDBJ databases">
        <title>Anaerobic phenanthrene biodegradation by a DNRA strain PheN6.</title>
        <authorList>
            <person name="Zhang Z."/>
        </authorList>
    </citation>
    <scope>NUCLEOTIDE SEQUENCE [LARGE SCALE GENOMIC DNA]</scope>
    <source>
        <strain evidence="4 5">PheN6</strain>
    </source>
</reference>
<evidence type="ECO:0000313" key="5">
    <source>
        <dbReference type="Proteomes" id="UP001150259"/>
    </source>
</evidence>
<dbReference type="Pfam" id="PF00583">
    <property type="entry name" value="Acetyltransf_1"/>
    <property type="match status" value="1"/>
</dbReference>
<proteinExistence type="predicted"/>
<dbReference type="Proteomes" id="UP001150259">
    <property type="component" value="Unassembled WGS sequence"/>
</dbReference>
<dbReference type="SUPFAM" id="SSF55729">
    <property type="entry name" value="Acyl-CoA N-acyltransferases (Nat)"/>
    <property type="match status" value="1"/>
</dbReference>
<dbReference type="EMBL" id="JAPFQL010000004">
    <property type="protein sequence ID" value="MDC5696030.1"/>
    <property type="molecule type" value="Genomic_DNA"/>
</dbReference>
<feature type="domain" description="N-acetyltransferase" evidence="3">
    <location>
        <begin position="3"/>
        <end position="165"/>
    </location>
</feature>
<sequence length="165" mass="17664">MGFTIRPAVPDDFEAVGQITVRAYLGGGHLTEGSTYVQTLADAGRRAAGAELWVAVDDAQGRVLGTVTFAAPGTAFHEIAEAGEADVRMLAVDPNAQGQGVGAALMVRCVERARELGLTAIALSTQPSMRAAHRVYERLGFERVPERDWQPMPGIELLAYRLDLT</sequence>
<accession>A0ABT5GDQ4</accession>
<dbReference type="InterPro" id="IPR016181">
    <property type="entry name" value="Acyl_CoA_acyltransferase"/>
</dbReference>
<organism evidence="4 5">
    <name type="scientific">Intrasporangium calvum</name>
    <dbReference type="NCBI Taxonomy" id="53358"/>
    <lineage>
        <taxon>Bacteria</taxon>
        <taxon>Bacillati</taxon>
        <taxon>Actinomycetota</taxon>
        <taxon>Actinomycetes</taxon>
        <taxon>Micrococcales</taxon>
        <taxon>Intrasporangiaceae</taxon>
        <taxon>Intrasporangium</taxon>
    </lineage>
</organism>
<keyword evidence="2" id="KW-0012">Acyltransferase</keyword>
<dbReference type="InterPro" id="IPR050832">
    <property type="entry name" value="Bact_Acetyltransf"/>
</dbReference>
<dbReference type="PANTHER" id="PTHR43877">
    <property type="entry name" value="AMINOALKYLPHOSPHONATE N-ACETYLTRANSFERASE-RELATED-RELATED"/>
    <property type="match status" value="1"/>
</dbReference>
<dbReference type="CDD" id="cd04301">
    <property type="entry name" value="NAT_SF"/>
    <property type="match status" value="1"/>
</dbReference>
<dbReference type="PROSITE" id="PS51186">
    <property type="entry name" value="GNAT"/>
    <property type="match status" value="1"/>
</dbReference>
<gene>
    <name evidence="4" type="ORF">OO014_02085</name>
</gene>
<keyword evidence="1" id="KW-0808">Transferase</keyword>
<dbReference type="RefSeq" id="WP_272460606.1">
    <property type="nucleotide sequence ID" value="NZ_JAPFQL010000004.1"/>
</dbReference>
<keyword evidence="5" id="KW-1185">Reference proteome</keyword>
<comment type="caution">
    <text evidence="4">The sequence shown here is derived from an EMBL/GenBank/DDBJ whole genome shotgun (WGS) entry which is preliminary data.</text>
</comment>
<dbReference type="InterPro" id="IPR000182">
    <property type="entry name" value="GNAT_dom"/>
</dbReference>
<evidence type="ECO:0000256" key="1">
    <source>
        <dbReference type="ARBA" id="ARBA00022679"/>
    </source>
</evidence>
<evidence type="ECO:0000259" key="3">
    <source>
        <dbReference type="PROSITE" id="PS51186"/>
    </source>
</evidence>
<evidence type="ECO:0000256" key="2">
    <source>
        <dbReference type="ARBA" id="ARBA00023315"/>
    </source>
</evidence>
<dbReference type="PANTHER" id="PTHR43877:SF2">
    <property type="entry name" value="AMINOALKYLPHOSPHONATE N-ACETYLTRANSFERASE-RELATED"/>
    <property type="match status" value="1"/>
</dbReference>
<protein>
    <submittedName>
        <fullName evidence="4">GNAT family N-acetyltransferase</fullName>
    </submittedName>
</protein>
<evidence type="ECO:0000313" key="4">
    <source>
        <dbReference type="EMBL" id="MDC5696030.1"/>
    </source>
</evidence>
<name>A0ABT5GDQ4_9MICO</name>